<keyword evidence="4" id="KW-0479">Metal-binding</keyword>
<keyword evidence="8" id="KW-0805">Transcription regulation</keyword>
<dbReference type="GO" id="GO:0008270">
    <property type="term" value="F:zinc ion binding"/>
    <property type="evidence" value="ECO:0007669"/>
    <property type="project" value="UniProtKB-KW"/>
</dbReference>
<keyword evidence="10" id="KW-0804">Transcription</keyword>
<evidence type="ECO:0000256" key="11">
    <source>
        <dbReference type="ARBA" id="ARBA00023242"/>
    </source>
</evidence>
<evidence type="ECO:0000256" key="1">
    <source>
        <dbReference type="ARBA" id="ARBA00003767"/>
    </source>
</evidence>
<comment type="similarity">
    <text evidence="3">Belongs to the krueppel C2H2-type zinc-finger protein family.</text>
</comment>
<dbReference type="FunFam" id="3.30.160.60:FF:000508">
    <property type="entry name" value="Myeloid zinc finger 1"/>
    <property type="match status" value="1"/>
</dbReference>
<evidence type="ECO:0000256" key="9">
    <source>
        <dbReference type="ARBA" id="ARBA00023125"/>
    </source>
</evidence>
<dbReference type="PANTHER" id="PTHR16515:SF52">
    <property type="entry name" value="GASTRULA ZINC FINGER PROTEIN XLCGF26.1"/>
    <property type="match status" value="1"/>
</dbReference>
<dbReference type="OrthoDB" id="654211at2759"/>
<evidence type="ECO:0000256" key="7">
    <source>
        <dbReference type="ARBA" id="ARBA00022833"/>
    </source>
</evidence>
<comment type="subcellular location">
    <subcellularLocation>
        <location evidence="2">Nucleus</location>
    </subcellularLocation>
</comment>
<dbReference type="Pfam" id="PF00096">
    <property type="entry name" value="zf-C2H2"/>
    <property type="match status" value="5"/>
</dbReference>
<comment type="caution">
    <text evidence="14">The sequence shown here is derived from an EMBL/GenBank/DDBJ whole genome shotgun (WGS) entry which is preliminary data.</text>
</comment>
<evidence type="ECO:0000256" key="12">
    <source>
        <dbReference type="PROSITE-ProRule" id="PRU00042"/>
    </source>
</evidence>
<dbReference type="GO" id="GO:0042802">
    <property type="term" value="F:identical protein binding"/>
    <property type="evidence" value="ECO:0007669"/>
    <property type="project" value="UniProtKB-ARBA"/>
</dbReference>
<organism evidence="14 15">
    <name type="scientific">Hymenochirus boettgeri</name>
    <name type="common">Congo dwarf clawed frog</name>
    <dbReference type="NCBI Taxonomy" id="247094"/>
    <lineage>
        <taxon>Eukaryota</taxon>
        <taxon>Metazoa</taxon>
        <taxon>Chordata</taxon>
        <taxon>Craniata</taxon>
        <taxon>Vertebrata</taxon>
        <taxon>Euteleostomi</taxon>
        <taxon>Amphibia</taxon>
        <taxon>Batrachia</taxon>
        <taxon>Anura</taxon>
        <taxon>Pipoidea</taxon>
        <taxon>Pipidae</taxon>
        <taxon>Pipinae</taxon>
        <taxon>Hymenochirus</taxon>
    </lineage>
</organism>
<gene>
    <name evidence="14" type="ORF">GDO86_011987</name>
</gene>
<keyword evidence="9" id="KW-0238">DNA-binding</keyword>
<keyword evidence="15" id="KW-1185">Reference proteome</keyword>
<dbReference type="SUPFAM" id="SSF57667">
    <property type="entry name" value="beta-beta-alpha zinc fingers"/>
    <property type="match status" value="4"/>
</dbReference>
<dbReference type="PANTHER" id="PTHR16515">
    <property type="entry name" value="PR DOMAIN ZINC FINGER PROTEIN"/>
    <property type="match status" value="1"/>
</dbReference>
<dbReference type="InterPro" id="IPR050331">
    <property type="entry name" value="Zinc_finger"/>
</dbReference>
<evidence type="ECO:0000256" key="5">
    <source>
        <dbReference type="ARBA" id="ARBA00022737"/>
    </source>
</evidence>
<evidence type="ECO:0000256" key="8">
    <source>
        <dbReference type="ARBA" id="ARBA00023015"/>
    </source>
</evidence>
<dbReference type="InterPro" id="IPR013087">
    <property type="entry name" value="Znf_C2H2_type"/>
</dbReference>
<keyword evidence="5" id="KW-0677">Repeat</keyword>
<feature type="domain" description="C2H2-type" evidence="13">
    <location>
        <begin position="160"/>
        <end position="187"/>
    </location>
</feature>
<evidence type="ECO:0000256" key="4">
    <source>
        <dbReference type="ARBA" id="ARBA00022723"/>
    </source>
</evidence>
<proteinExistence type="inferred from homology"/>
<dbReference type="PROSITE" id="PS00028">
    <property type="entry name" value="ZINC_FINGER_C2H2_1"/>
    <property type="match status" value="7"/>
</dbReference>
<dbReference type="FunFam" id="3.30.160.60:FF:002343">
    <property type="entry name" value="Zinc finger protein 33A"/>
    <property type="match status" value="1"/>
</dbReference>
<keyword evidence="7" id="KW-0862">Zinc</keyword>
<dbReference type="EMBL" id="JAACNH010000005">
    <property type="protein sequence ID" value="KAG8443398.1"/>
    <property type="molecule type" value="Genomic_DNA"/>
</dbReference>
<feature type="domain" description="C2H2-type" evidence="13">
    <location>
        <begin position="300"/>
        <end position="327"/>
    </location>
</feature>
<dbReference type="SMART" id="SM00355">
    <property type="entry name" value="ZnF_C2H2"/>
    <property type="match status" value="7"/>
</dbReference>
<evidence type="ECO:0000259" key="13">
    <source>
        <dbReference type="PROSITE" id="PS50157"/>
    </source>
</evidence>
<evidence type="ECO:0000256" key="10">
    <source>
        <dbReference type="ARBA" id="ARBA00023163"/>
    </source>
</evidence>
<evidence type="ECO:0000313" key="15">
    <source>
        <dbReference type="Proteomes" id="UP000812440"/>
    </source>
</evidence>
<reference evidence="14" key="1">
    <citation type="thesis" date="2020" institute="ProQuest LLC" country="789 East Eisenhower Parkway, Ann Arbor, MI, USA">
        <title>Comparative Genomics and Chromosome Evolution.</title>
        <authorList>
            <person name="Mudd A.B."/>
        </authorList>
    </citation>
    <scope>NUCLEOTIDE SEQUENCE</scope>
    <source>
        <strain evidence="14">Female2</strain>
        <tissue evidence="14">Blood</tissue>
    </source>
</reference>
<dbReference type="PROSITE" id="PS50157">
    <property type="entry name" value="ZINC_FINGER_C2H2_2"/>
    <property type="match status" value="7"/>
</dbReference>
<feature type="domain" description="C2H2-type" evidence="13">
    <location>
        <begin position="272"/>
        <end position="299"/>
    </location>
</feature>
<evidence type="ECO:0000256" key="2">
    <source>
        <dbReference type="ARBA" id="ARBA00004123"/>
    </source>
</evidence>
<evidence type="ECO:0000256" key="6">
    <source>
        <dbReference type="ARBA" id="ARBA00022771"/>
    </source>
</evidence>
<protein>
    <recommendedName>
        <fullName evidence="13">C2H2-type domain-containing protein</fullName>
    </recommendedName>
</protein>
<feature type="domain" description="C2H2-type" evidence="13">
    <location>
        <begin position="216"/>
        <end position="243"/>
    </location>
</feature>
<dbReference type="AlphaFoldDB" id="A0A8T2JIB5"/>
<accession>A0A8T2JIB5</accession>
<feature type="domain" description="C2H2-type" evidence="13">
    <location>
        <begin position="244"/>
        <end position="271"/>
    </location>
</feature>
<comment type="function">
    <text evidence="1">May be involved in transcriptional regulation.</text>
</comment>
<feature type="domain" description="C2H2-type" evidence="13">
    <location>
        <begin position="125"/>
        <end position="153"/>
    </location>
</feature>
<dbReference type="FunFam" id="3.30.160.60:FF:000358">
    <property type="entry name" value="zinc finger protein 24"/>
    <property type="match status" value="1"/>
</dbReference>
<evidence type="ECO:0000313" key="14">
    <source>
        <dbReference type="EMBL" id="KAG8443398.1"/>
    </source>
</evidence>
<keyword evidence="6 12" id="KW-0863">Zinc-finger</keyword>
<name>A0A8T2JIB5_9PIPI</name>
<dbReference type="InterPro" id="IPR036236">
    <property type="entry name" value="Znf_C2H2_sf"/>
</dbReference>
<dbReference type="Proteomes" id="UP000812440">
    <property type="component" value="Chromosome 6"/>
</dbReference>
<keyword evidence="11" id="KW-0539">Nucleus</keyword>
<feature type="domain" description="C2H2-type" evidence="13">
    <location>
        <begin position="188"/>
        <end position="215"/>
    </location>
</feature>
<dbReference type="GO" id="GO:0003677">
    <property type="term" value="F:DNA binding"/>
    <property type="evidence" value="ECO:0007669"/>
    <property type="project" value="UniProtKB-KW"/>
</dbReference>
<dbReference type="GO" id="GO:0010468">
    <property type="term" value="P:regulation of gene expression"/>
    <property type="evidence" value="ECO:0007669"/>
    <property type="project" value="TreeGrafter"/>
</dbReference>
<dbReference type="FunFam" id="3.30.160.60:FF:000038">
    <property type="entry name" value="Zinc finger protein 624"/>
    <property type="match status" value="1"/>
</dbReference>
<evidence type="ECO:0000256" key="3">
    <source>
        <dbReference type="ARBA" id="ARBA00006991"/>
    </source>
</evidence>
<dbReference type="Gene3D" id="3.30.160.60">
    <property type="entry name" value="Classic Zinc Finger"/>
    <property type="match status" value="6"/>
</dbReference>
<dbReference type="FunFam" id="3.30.160.60:FF:002716">
    <property type="entry name" value="Zinc finger protein 212"/>
    <property type="match status" value="1"/>
</dbReference>
<dbReference type="GO" id="GO:0005634">
    <property type="term" value="C:nucleus"/>
    <property type="evidence" value="ECO:0007669"/>
    <property type="project" value="UniProtKB-SubCell"/>
</dbReference>
<sequence length="332" mass="37762">MDSVSVAGFPVEETEILQIKIKEEELDCEDLNPMESRTVLLTGKENVLKDEKNWELNIPRSLIGQQCPPMLIASHFSNTQSTAMESLQRTGVALDVTLQKELTGPERESGTRYRVSSVSSEEPDYICCNCGESFLLNSDVLSHLCTEHGPLRENAGVAPFFCIECGRDYNSDSHFLRHHLVHSEEKPYTCKECGKSFSQRSHLHRHQIIHTGEKPFKCVECGRSFNVQSNLLSHQKIHTGEKPFTCMECGKSFSLKGNLQSHQKIHSGEKPFMCTECGKSFVKKSYLFNHQKSHTGEKPFSCKDCGKSFCDNRNLWRHKKIHTNEKPFTCNE</sequence>